<dbReference type="InterPro" id="IPR023614">
    <property type="entry name" value="Porin_dom_sf"/>
</dbReference>
<dbReference type="SUPFAM" id="SSF56935">
    <property type="entry name" value="Porins"/>
    <property type="match status" value="1"/>
</dbReference>
<dbReference type="KEGG" id="bpx:BUPH_06627"/>
<dbReference type="PRINTS" id="PR00182">
    <property type="entry name" value="ECOLNEIPORIN"/>
</dbReference>
<gene>
    <name evidence="13" type="ORF">BUPH_06627</name>
</gene>
<evidence type="ECO:0000259" key="12">
    <source>
        <dbReference type="Pfam" id="PF13609"/>
    </source>
</evidence>
<dbReference type="GO" id="GO:0034220">
    <property type="term" value="P:monoatomic ion transmembrane transport"/>
    <property type="evidence" value="ECO:0007669"/>
    <property type="project" value="InterPro"/>
</dbReference>
<evidence type="ECO:0000256" key="8">
    <source>
        <dbReference type="ARBA" id="ARBA00023114"/>
    </source>
</evidence>
<dbReference type="Proteomes" id="UP000010105">
    <property type="component" value="Chromosome 1"/>
</dbReference>
<evidence type="ECO:0000256" key="3">
    <source>
        <dbReference type="ARBA" id="ARBA00022448"/>
    </source>
</evidence>
<dbReference type="AlphaFoldDB" id="K0DRP9"/>
<dbReference type="HOGENOM" id="CLU_038238_0_1_4"/>
<organism evidence="13 14">
    <name type="scientific">Paraburkholderia phenoliruptrix BR3459a</name>
    <dbReference type="NCBI Taxonomy" id="1229205"/>
    <lineage>
        <taxon>Bacteria</taxon>
        <taxon>Pseudomonadati</taxon>
        <taxon>Pseudomonadota</taxon>
        <taxon>Betaproteobacteria</taxon>
        <taxon>Burkholderiales</taxon>
        <taxon>Burkholderiaceae</taxon>
        <taxon>Paraburkholderia</taxon>
    </lineage>
</organism>
<dbReference type="GO" id="GO:0046930">
    <property type="term" value="C:pore complex"/>
    <property type="evidence" value="ECO:0007669"/>
    <property type="project" value="UniProtKB-KW"/>
</dbReference>
<evidence type="ECO:0000256" key="9">
    <source>
        <dbReference type="ARBA" id="ARBA00023136"/>
    </source>
</evidence>
<dbReference type="PANTHER" id="PTHR34501">
    <property type="entry name" value="PROTEIN YDDL-RELATED"/>
    <property type="match status" value="1"/>
</dbReference>
<comment type="subcellular location">
    <subcellularLocation>
        <location evidence="1">Cell outer membrane</location>
        <topology evidence="1">Multi-pass membrane protein</topology>
    </subcellularLocation>
</comment>
<dbReference type="Gene3D" id="2.40.160.10">
    <property type="entry name" value="Porin"/>
    <property type="match status" value="1"/>
</dbReference>
<evidence type="ECO:0000256" key="1">
    <source>
        <dbReference type="ARBA" id="ARBA00004571"/>
    </source>
</evidence>
<keyword evidence="9" id="KW-0472">Membrane</keyword>
<evidence type="ECO:0000256" key="5">
    <source>
        <dbReference type="ARBA" id="ARBA00022692"/>
    </source>
</evidence>
<evidence type="ECO:0000313" key="13">
    <source>
        <dbReference type="EMBL" id="AFT86104.1"/>
    </source>
</evidence>
<dbReference type="Pfam" id="PF13609">
    <property type="entry name" value="Porin_4"/>
    <property type="match status" value="1"/>
</dbReference>
<dbReference type="PATRIC" id="fig|1229205.11.peg.2260"/>
<dbReference type="EMBL" id="CP003863">
    <property type="protein sequence ID" value="AFT86104.1"/>
    <property type="molecule type" value="Genomic_DNA"/>
</dbReference>
<dbReference type="CDD" id="cd00342">
    <property type="entry name" value="gram_neg_porins"/>
    <property type="match status" value="1"/>
</dbReference>
<dbReference type="STRING" id="1229205.BUPH_06627"/>
<evidence type="ECO:0000256" key="6">
    <source>
        <dbReference type="ARBA" id="ARBA00022729"/>
    </source>
</evidence>
<dbReference type="InterPro" id="IPR033900">
    <property type="entry name" value="Gram_neg_porin_domain"/>
</dbReference>
<protein>
    <submittedName>
        <fullName evidence="13">Outer membrane porin</fullName>
    </submittedName>
</protein>
<feature type="chain" id="PRO_5003830242" evidence="11">
    <location>
        <begin position="30"/>
        <end position="383"/>
    </location>
</feature>
<keyword evidence="10" id="KW-0998">Cell outer membrane</keyword>
<dbReference type="PANTHER" id="PTHR34501:SF9">
    <property type="entry name" value="MAJOR OUTER MEMBRANE PROTEIN P.IA"/>
    <property type="match status" value="1"/>
</dbReference>
<dbReference type="GO" id="GO:0015288">
    <property type="term" value="F:porin activity"/>
    <property type="evidence" value="ECO:0007669"/>
    <property type="project" value="UniProtKB-KW"/>
</dbReference>
<evidence type="ECO:0000256" key="4">
    <source>
        <dbReference type="ARBA" id="ARBA00022452"/>
    </source>
</evidence>
<keyword evidence="4" id="KW-1134">Transmembrane beta strand</keyword>
<evidence type="ECO:0000313" key="14">
    <source>
        <dbReference type="Proteomes" id="UP000010105"/>
    </source>
</evidence>
<evidence type="ECO:0000256" key="2">
    <source>
        <dbReference type="ARBA" id="ARBA00011233"/>
    </source>
</evidence>
<comment type="subunit">
    <text evidence="2">Homotrimer.</text>
</comment>
<name>K0DRP9_9BURK</name>
<feature type="signal peptide" evidence="11">
    <location>
        <begin position="1"/>
        <end position="29"/>
    </location>
</feature>
<keyword evidence="7" id="KW-0406">Ion transport</keyword>
<feature type="domain" description="Porin" evidence="12">
    <location>
        <begin position="19"/>
        <end position="349"/>
    </location>
</feature>
<evidence type="ECO:0000256" key="10">
    <source>
        <dbReference type="ARBA" id="ARBA00023237"/>
    </source>
</evidence>
<dbReference type="eggNOG" id="COG3203">
    <property type="taxonomic scope" value="Bacteria"/>
</dbReference>
<keyword evidence="3" id="KW-0813">Transport</keyword>
<dbReference type="PRINTS" id="PR00184">
    <property type="entry name" value="NEISSPPORIN"/>
</dbReference>
<keyword evidence="5" id="KW-0812">Transmembrane</keyword>
<reference evidence="13 14" key="1">
    <citation type="journal article" date="2012" name="J. Bacteriol.">
        <title>Complete Genome Sequence of Burkholderia phenoliruptrix BR3459a (CLA1), a Heat-Tolerant, Nitrogen-Fixing Symbiont of Mimosa flocculosa.</title>
        <authorList>
            <person name="de Oliveira Cunha C."/>
            <person name="Goda Zuleta L.F."/>
            <person name="Paula de Almeida L.G."/>
            <person name="Prioli Ciapina L."/>
            <person name="Lustrino Borges W."/>
            <person name="Pitard R.M."/>
            <person name="Baldani J.I."/>
            <person name="Straliotto R."/>
            <person name="de Faria S.M."/>
            <person name="Hungria M."/>
            <person name="Sousa Cavada B."/>
            <person name="Mercante F.M."/>
            <person name="Ribeiro de Vasconcelos A.T."/>
        </authorList>
    </citation>
    <scope>NUCLEOTIDE SEQUENCE [LARGE SCALE GENOMIC DNA]</scope>
    <source>
        <strain evidence="13 14">BR3459a</strain>
    </source>
</reference>
<evidence type="ECO:0000256" key="11">
    <source>
        <dbReference type="SAM" id="SignalP"/>
    </source>
</evidence>
<dbReference type="InterPro" id="IPR050298">
    <property type="entry name" value="Gram-neg_bact_OMP"/>
</dbReference>
<proteinExistence type="predicted"/>
<keyword evidence="8" id="KW-0626">Porin</keyword>
<dbReference type="InterPro" id="IPR002299">
    <property type="entry name" value="Porin_Neis"/>
</dbReference>
<keyword evidence="6 11" id="KW-0732">Signal</keyword>
<dbReference type="GO" id="GO:0009279">
    <property type="term" value="C:cell outer membrane"/>
    <property type="evidence" value="ECO:0007669"/>
    <property type="project" value="UniProtKB-SubCell"/>
</dbReference>
<sequence length="383" mass="40272">MRSVQLYMMKKNTPALFFLIAACTSSAHAESNVTLYGIVDTGIAYIHNVNGDSSLWKQQTSNLSGSEWGLKGSEDLGGGLSAIFQFENGFDLGTGQAAQNGRLFGRQAFVGIASASAGTLTLGRQYDPISDLLQPLTGDTFSGWFATPGDVDNYDSDARFSNAIKWTSPSWGGLQGALMYSFGGVAGSTGSGQTYSGALSYTHGELSVAGGYLHIDNGNAALNARGTSTADSLFNSAVNAAYASARSISIARVGGQYVFAPLTVGLAYSYSRYSPDAVSSFSTSEKYHNGSVFASCQVSPAWQLVAGYNYTRSTGDSSAHYHQVNVGADYLLSKRTDIYASAGYQHSSGQNGNGPAEASIGSFGFNAGKSTQEYVLVGARHRF</sequence>
<evidence type="ECO:0000256" key="7">
    <source>
        <dbReference type="ARBA" id="ARBA00023065"/>
    </source>
</evidence>
<dbReference type="PROSITE" id="PS51257">
    <property type="entry name" value="PROKAR_LIPOPROTEIN"/>
    <property type="match status" value="1"/>
</dbReference>
<dbReference type="InterPro" id="IPR001702">
    <property type="entry name" value="Porin_Gram-ve"/>
</dbReference>
<accession>K0DRP9</accession>